<reference evidence="2" key="1">
    <citation type="submission" date="2022-02" db="EMBL/GenBank/DDBJ databases">
        <title>Qipengyuania spongiae sp. nov., isolated from marine sponge.</title>
        <authorList>
            <person name="Li Z."/>
            <person name="Zhang M."/>
        </authorList>
    </citation>
    <scope>NUCLEOTIDE SEQUENCE</scope>
    <source>
        <strain evidence="2">PHS-Z21</strain>
    </source>
</reference>
<keyword evidence="1" id="KW-0732">Signal</keyword>
<accession>A0ABY5SVK9</accession>
<gene>
    <name evidence="2" type="ORF">L1F33_10075</name>
</gene>
<proteinExistence type="predicted"/>
<organism evidence="2 3">
    <name type="scientific">Qipengyuania spongiae</name>
    <dbReference type="NCBI Taxonomy" id="2909673"/>
    <lineage>
        <taxon>Bacteria</taxon>
        <taxon>Pseudomonadati</taxon>
        <taxon>Pseudomonadota</taxon>
        <taxon>Alphaproteobacteria</taxon>
        <taxon>Sphingomonadales</taxon>
        <taxon>Erythrobacteraceae</taxon>
        <taxon>Qipengyuania</taxon>
    </lineage>
</organism>
<dbReference type="RefSeq" id="WP_265557766.1">
    <property type="nucleotide sequence ID" value="NZ_CP092471.1"/>
</dbReference>
<evidence type="ECO:0000256" key="1">
    <source>
        <dbReference type="SAM" id="SignalP"/>
    </source>
</evidence>
<dbReference type="EMBL" id="CP092471">
    <property type="protein sequence ID" value="UVI38595.1"/>
    <property type="molecule type" value="Genomic_DNA"/>
</dbReference>
<keyword evidence="3" id="KW-1185">Reference proteome</keyword>
<name>A0ABY5SVK9_9SPHN</name>
<evidence type="ECO:0008006" key="4">
    <source>
        <dbReference type="Google" id="ProtNLM"/>
    </source>
</evidence>
<dbReference type="PROSITE" id="PS51257">
    <property type="entry name" value="PROKAR_LIPOPROTEIN"/>
    <property type="match status" value="1"/>
</dbReference>
<evidence type="ECO:0000313" key="3">
    <source>
        <dbReference type="Proteomes" id="UP001065265"/>
    </source>
</evidence>
<feature type="signal peptide" evidence="1">
    <location>
        <begin position="1"/>
        <end position="19"/>
    </location>
</feature>
<protein>
    <recommendedName>
        <fullName evidence="4">DUF4893 domain-containing protein</fullName>
    </recommendedName>
</protein>
<feature type="chain" id="PRO_5045228820" description="DUF4893 domain-containing protein" evidence="1">
    <location>
        <begin position="20"/>
        <end position="162"/>
    </location>
</feature>
<evidence type="ECO:0000313" key="2">
    <source>
        <dbReference type="EMBL" id="UVI38595.1"/>
    </source>
</evidence>
<sequence>MIRAVFFGLGLSAASCANAQLPAVSPDAAVAAAGDCAEAASAGRVDVGKLEARGWQAATMRSEGRTVEMPLQIFGKSGASPVLMISPSQDGSPEGCVLTGALERLSDFKELEAAFTRQFEAAGKKADDRYFRIGSDMVVLTQTGSRSKPSFRVAVLELGVSK</sequence>
<dbReference type="Proteomes" id="UP001065265">
    <property type="component" value="Chromosome"/>
</dbReference>